<feature type="domain" description="DNA-PKcs N-terminal" evidence="1">
    <location>
        <begin position="249"/>
        <end position="320"/>
    </location>
</feature>
<dbReference type="SUPFAM" id="SSF48371">
    <property type="entry name" value="ARM repeat"/>
    <property type="match status" value="2"/>
</dbReference>
<feature type="domain" description="DNA-PKcs N-terminal" evidence="1">
    <location>
        <begin position="35"/>
        <end position="205"/>
    </location>
</feature>
<dbReference type="GO" id="GO:0000723">
    <property type="term" value="P:telomere maintenance"/>
    <property type="evidence" value="ECO:0007669"/>
    <property type="project" value="TreeGrafter"/>
</dbReference>
<name>D2HXW4_AILME</name>
<feature type="domain" description="DNA-dependent protein kinase catalytic subunit CC1/2" evidence="2">
    <location>
        <begin position="515"/>
        <end position="742"/>
    </location>
</feature>
<organism evidence="3">
    <name type="scientific">Ailuropoda melanoleuca</name>
    <name type="common">Giant panda</name>
    <dbReference type="NCBI Taxonomy" id="9646"/>
    <lineage>
        <taxon>Eukaryota</taxon>
        <taxon>Metazoa</taxon>
        <taxon>Chordata</taxon>
        <taxon>Craniata</taxon>
        <taxon>Vertebrata</taxon>
        <taxon>Euteleostomi</taxon>
        <taxon>Mammalia</taxon>
        <taxon>Eutheria</taxon>
        <taxon>Laurasiatheria</taxon>
        <taxon>Carnivora</taxon>
        <taxon>Caniformia</taxon>
        <taxon>Ursidae</taxon>
        <taxon>Ailuropoda</taxon>
    </lineage>
</organism>
<reference evidence="3" key="1">
    <citation type="journal article" date="2010" name="Nature">
        <title>The sequence and de novo assembly of the giant panda genome.</title>
        <authorList>
            <person name="Li R."/>
            <person name="Fan W."/>
            <person name="Tian G."/>
            <person name="Zhu H."/>
            <person name="He L."/>
            <person name="Cai J."/>
            <person name="Huang Q."/>
            <person name="Cai Q."/>
            <person name="Li B."/>
            <person name="Bai Y."/>
            <person name="Zhang Z."/>
            <person name="Zhang Y."/>
            <person name="Wang W."/>
            <person name="Li J."/>
            <person name="Wei F."/>
            <person name="Li H."/>
            <person name="Jian M."/>
            <person name="Li J."/>
            <person name="Zhang Z."/>
            <person name="Nielsen R."/>
            <person name="Li D."/>
            <person name="Gu W."/>
            <person name="Yang Z."/>
            <person name="Xuan Z."/>
            <person name="Ryder O.A."/>
            <person name="Leung F.C."/>
            <person name="Zhou Y."/>
            <person name="Cao J."/>
            <person name="Sun X."/>
            <person name="Fu Y."/>
            <person name="Fang X."/>
            <person name="Guo X."/>
            <person name="Wang B."/>
            <person name="Hou R."/>
            <person name="Shen F."/>
            <person name="Mu B."/>
            <person name="Ni P."/>
            <person name="Lin R."/>
            <person name="Qian W."/>
            <person name="Wang G."/>
            <person name="Yu C."/>
            <person name="Nie W."/>
            <person name="Wang J."/>
            <person name="Wu Z."/>
            <person name="Liang H."/>
            <person name="Min J."/>
            <person name="Wu Q."/>
            <person name="Cheng S."/>
            <person name="Ruan J."/>
            <person name="Wang M."/>
            <person name="Shi Z."/>
            <person name="Wen M."/>
            <person name="Liu B."/>
            <person name="Ren X."/>
            <person name="Zheng H."/>
            <person name="Dong D."/>
            <person name="Cook K."/>
            <person name="Shan G."/>
            <person name="Zhang H."/>
            <person name="Kosiol C."/>
            <person name="Xie X."/>
            <person name="Lu Z."/>
            <person name="Zheng H."/>
            <person name="Li Y."/>
            <person name="Steiner C.C."/>
            <person name="Lam T.T."/>
            <person name="Lin S."/>
            <person name="Zhang Q."/>
            <person name="Li G."/>
            <person name="Tian J."/>
            <person name="Gong T."/>
            <person name="Liu H."/>
            <person name="Zhang D."/>
            <person name="Fang L."/>
            <person name="Ye C."/>
            <person name="Zhang J."/>
            <person name="Hu W."/>
            <person name="Xu A."/>
            <person name="Ren Y."/>
            <person name="Zhang G."/>
            <person name="Bruford M.W."/>
            <person name="Li Q."/>
            <person name="Ma L."/>
            <person name="Guo Y."/>
            <person name="An N."/>
            <person name="Hu Y."/>
            <person name="Zheng Y."/>
            <person name="Shi Y."/>
            <person name="Li Z."/>
            <person name="Liu Q."/>
            <person name="Chen Y."/>
            <person name="Zhao J."/>
            <person name="Qu N."/>
            <person name="Zhao S."/>
            <person name="Tian F."/>
            <person name="Wang X."/>
            <person name="Wang H."/>
            <person name="Xu L."/>
            <person name="Liu X."/>
            <person name="Vinar T."/>
            <person name="Wang Y."/>
            <person name="Lam T.W."/>
            <person name="Yiu S.M."/>
            <person name="Liu S."/>
            <person name="Zhang H."/>
            <person name="Li D."/>
            <person name="Huang Y."/>
            <person name="Wang X."/>
            <person name="Yang G."/>
            <person name="Jiang Z."/>
            <person name="Wang J."/>
            <person name="Qin N."/>
            <person name="Li L."/>
            <person name="Li J."/>
            <person name="Bolund L."/>
            <person name="Kristiansen K."/>
            <person name="Wong G.K."/>
            <person name="Olson M."/>
            <person name="Zhang X."/>
            <person name="Li S."/>
            <person name="Yang H."/>
            <person name="Wang J."/>
            <person name="Wang J."/>
        </authorList>
    </citation>
    <scope>NUCLEOTIDE SEQUENCE [LARGE SCALE GENOMIC DNA]</scope>
</reference>
<accession>D2HXW4</accession>
<dbReference type="GO" id="GO:0004674">
    <property type="term" value="F:protein serine/threonine kinase activity"/>
    <property type="evidence" value="ECO:0007669"/>
    <property type="project" value="TreeGrafter"/>
</dbReference>
<dbReference type="Pfam" id="PF20500">
    <property type="entry name" value="DNA-PKcs_N"/>
    <property type="match status" value="2"/>
</dbReference>
<proteinExistence type="predicted"/>
<dbReference type="GO" id="GO:0005634">
    <property type="term" value="C:nucleus"/>
    <property type="evidence" value="ECO:0007669"/>
    <property type="project" value="TreeGrafter"/>
</dbReference>
<dbReference type="GO" id="GO:0033152">
    <property type="term" value="P:immunoglobulin V(D)J recombination"/>
    <property type="evidence" value="ECO:0007669"/>
    <property type="project" value="TreeGrafter"/>
</dbReference>
<feature type="non-terminal residue" evidence="3">
    <location>
        <position position="798"/>
    </location>
</feature>
<dbReference type="PANTHER" id="PTHR11139">
    <property type="entry name" value="ATAXIA TELANGIECTASIA MUTATED ATM -RELATED"/>
    <property type="match status" value="1"/>
</dbReference>
<dbReference type="InterPro" id="IPR046804">
    <property type="entry name" value="DNA-PKcs_N"/>
</dbReference>
<dbReference type="InParanoid" id="D2HXW4"/>
<protein>
    <submittedName>
        <fullName evidence="3">Uncharacterized protein</fullName>
    </submittedName>
</protein>
<dbReference type="PANTHER" id="PTHR11139:SF68">
    <property type="entry name" value="DNA-DEPENDENT PROTEIN KINASE CATALYTIC SUBUNIT"/>
    <property type="match status" value="1"/>
</dbReference>
<dbReference type="EMBL" id="GL193652">
    <property type="protein sequence ID" value="EFB19900.1"/>
    <property type="molecule type" value="Genomic_DNA"/>
</dbReference>
<evidence type="ECO:0000259" key="1">
    <source>
        <dbReference type="Pfam" id="PF20500"/>
    </source>
</evidence>
<sequence>MASYQLIRGLGQECVLSSGPAVLDPQTSREIFDFALKAIRPQISFMVAKDAEMHKSKLQYFMEQFYGIIRNMDSNSKDLSIAIRGYGLFAGPCKVINAKDVDFMYVELIQRCKQLFLTHIDTVDDHVYHMPSFLQSIASVLLYLDTVPEVYTPVLEHLMVVQIDSFPQYSPKMQSVCCKAIVKVFLALGGKGPVLWNCISTVADEAFLFVNSSLQNLNHLLYDEFVKSVLKIIEKLDLTLEKQNVGEHEGVGLKGQTQSPEDPEKYSCFALLTKFGKEVSVKMKQYKDELLASCLTFILSLPHDIIELDIRAYVPALQVAACELLHSMVMFMLGKATQMPEGGQDFPPMYQLYRRTFPVLLRLACDVDQDGIVDSVDSTLRDFCGWCIREFLRWSIKQTTPQQQEKSPVNTKSLFKRLYSFALHPNAFKRLGASLAFNNIYREFREEESLVEEFVFEALVTYLESLALAHADEKSLGPFSLRAALQWMDMLLAALECYNTFIEEKTLEASEVLGSIEELCAVDLYGPDAYVDRAKLVSVVSACKQLHRAGFLHVVLPSQSADQHHSFGTKLLSLVYKSIAPGDEQEYFHSLDPSCKRLASGLLELAFAFGGLCEYLVNLLLDTAVLSVPASGVSQRNMVSFSHGEYFYSLFSETINTELLKNLDLTVLELMKSSVDNPKMVSAVLNGMLDQSFRNRASQKHQGLKLASTILHNWKKWDSWWTKDSAPESKTAVLTLLAKILQGQAVILLPFFTNLTEGSLEDLKHVLEKLIISNFPMKSEEFPPGTLRYNNYVDCMKK</sequence>
<evidence type="ECO:0000259" key="2">
    <source>
        <dbReference type="Pfam" id="PF20502"/>
    </source>
</evidence>
<dbReference type="GO" id="GO:0006302">
    <property type="term" value="P:double-strand break repair"/>
    <property type="evidence" value="ECO:0007669"/>
    <property type="project" value="TreeGrafter"/>
</dbReference>
<dbReference type="InterPro" id="IPR016024">
    <property type="entry name" value="ARM-type_fold"/>
</dbReference>
<dbReference type="AlphaFoldDB" id="D2HXW4"/>
<evidence type="ECO:0000313" key="3">
    <source>
        <dbReference type="EMBL" id="EFB19900.1"/>
    </source>
</evidence>
<dbReference type="InterPro" id="IPR046803">
    <property type="entry name" value="DNAPKcs_CC1-2"/>
</dbReference>
<gene>
    <name evidence="3" type="ORF">PANDA_017504</name>
</gene>
<dbReference type="InterPro" id="IPR050517">
    <property type="entry name" value="DDR_Repair_Kinase"/>
</dbReference>
<feature type="domain" description="DNA-dependent protein kinase catalytic subunit CC1/2" evidence="2">
    <location>
        <begin position="370"/>
        <end position="477"/>
    </location>
</feature>
<dbReference type="Pfam" id="PF20502">
    <property type="entry name" value="DNAPKcs_CC1-2"/>
    <property type="match status" value="2"/>
</dbReference>
<dbReference type="GO" id="GO:0008630">
    <property type="term" value="P:intrinsic apoptotic signaling pathway in response to DNA damage"/>
    <property type="evidence" value="ECO:0007669"/>
    <property type="project" value="TreeGrafter"/>
</dbReference>